<dbReference type="InterPro" id="IPR036812">
    <property type="entry name" value="NAD(P)_OxRdtase_dom_sf"/>
</dbReference>
<dbReference type="InterPro" id="IPR023210">
    <property type="entry name" value="NADP_OxRdtase_dom"/>
</dbReference>
<dbReference type="PANTHER" id="PTHR11732">
    <property type="entry name" value="ALDO/KETO REDUCTASE"/>
    <property type="match status" value="1"/>
</dbReference>
<reference evidence="7" key="2">
    <citation type="journal article" date="2024" name="Plant">
        <title>Genomic evolution and insights into agronomic trait innovations of Sesamum species.</title>
        <authorList>
            <person name="Miao H."/>
            <person name="Wang L."/>
            <person name="Qu L."/>
            <person name="Liu H."/>
            <person name="Sun Y."/>
            <person name="Le M."/>
            <person name="Wang Q."/>
            <person name="Wei S."/>
            <person name="Zheng Y."/>
            <person name="Lin W."/>
            <person name="Duan Y."/>
            <person name="Cao H."/>
            <person name="Xiong S."/>
            <person name="Wang X."/>
            <person name="Wei L."/>
            <person name="Li C."/>
            <person name="Ma Q."/>
            <person name="Ju M."/>
            <person name="Zhao R."/>
            <person name="Li G."/>
            <person name="Mu C."/>
            <person name="Tian Q."/>
            <person name="Mei H."/>
            <person name="Zhang T."/>
            <person name="Gao T."/>
            <person name="Zhang H."/>
        </authorList>
    </citation>
    <scope>NUCLEOTIDE SEQUENCE</scope>
    <source>
        <strain evidence="7">G01</strain>
    </source>
</reference>
<evidence type="ECO:0000256" key="1">
    <source>
        <dbReference type="ARBA" id="ARBA00007905"/>
    </source>
</evidence>
<comment type="caution">
    <text evidence="7">The sequence shown here is derived from an EMBL/GenBank/DDBJ whole genome shotgun (WGS) entry which is preliminary data.</text>
</comment>
<dbReference type="GO" id="GO:0016491">
    <property type="term" value="F:oxidoreductase activity"/>
    <property type="evidence" value="ECO:0007669"/>
    <property type="project" value="InterPro"/>
</dbReference>
<dbReference type="InterPro" id="IPR020471">
    <property type="entry name" value="AKR"/>
</dbReference>
<dbReference type="EMBL" id="JACGWK010000008">
    <property type="protein sequence ID" value="KAL0338121.1"/>
    <property type="molecule type" value="Genomic_DNA"/>
</dbReference>
<evidence type="ECO:0000259" key="6">
    <source>
        <dbReference type="Pfam" id="PF00248"/>
    </source>
</evidence>
<comment type="similarity">
    <text evidence="1">Belongs to the aldo/keto reductase family.</text>
</comment>
<evidence type="ECO:0000256" key="2">
    <source>
        <dbReference type="ARBA" id="ARBA00022857"/>
    </source>
</evidence>
<dbReference type="Pfam" id="PF00248">
    <property type="entry name" value="Aldo_ket_red"/>
    <property type="match status" value="1"/>
</dbReference>
<dbReference type="PRINTS" id="PR00069">
    <property type="entry name" value="ALDKETRDTASE"/>
</dbReference>
<feature type="binding site" evidence="4">
    <location>
        <position position="134"/>
    </location>
    <ligand>
        <name>substrate</name>
    </ligand>
</feature>
<dbReference type="PROSITE" id="PS00063">
    <property type="entry name" value="ALDOKETO_REDUCTASE_3"/>
    <property type="match status" value="1"/>
</dbReference>
<feature type="active site" description="Proton donor" evidence="3">
    <location>
        <position position="59"/>
    </location>
</feature>
<name>A0AAW2N6K0_9LAMI</name>
<feature type="domain" description="NADP-dependent oxidoreductase" evidence="6">
    <location>
        <begin position="27"/>
        <end position="300"/>
    </location>
</feature>
<dbReference type="InterPro" id="IPR018170">
    <property type="entry name" value="Aldo/ket_reductase_CS"/>
</dbReference>
<sequence>MAQATLTPHGEKVETFRLLSGHLMPAVGLGTWKSESPRESVSNALVQAGYRHVDTAAQYGVQKELKNITHVSVYTVSTGWTGIKEAIHAGIDRKTLFVTSKLWCTELSPERVRPALLNTLGELQLDYLDLYLIHWPFRLRDGASRPPKAGDVLDFDMEGVWKEMEKLVKENLVRDIGICNFTMKKLNKLLSFAEIKPSVCQMEMHPGWRNDKMLEACKKNGIHVTAYSPLGSQDHGRDLIHDPMVERVAMKLNKSPGQVLVRWAIQRGTSTIPKSNHHERIRENIHVFEWEIPERDFQALCTISDQKRVLDGEELFVNKTDGPFRSTADVWDHED</sequence>
<keyword evidence="2" id="KW-0521">NADP</keyword>
<dbReference type="PROSITE" id="PS00062">
    <property type="entry name" value="ALDOKETO_REDUCTASE_2"/>
    <property type="match status" value="1"/>
</dbReference>
<reference evidence="7" key="1">
    <citation type="submission" date="2020-06" db="EMBL/GenBank/DDBJ databases">
        <authorList>
            <person name="Li T."/>
            <person name="Hu X."/>
            <person name="Zhang T."/>
            <person name="Song X."/>
            <person name="Zhang H."/>
            <person name="Dai N."/>
            <person name="Sheng W."/>
            <person name="Hou X."/>
            <person name="Wei L."/>
        </authorList>
    </citation>
    <scope>NUCLEOTIDE SEQUENCE</scope>
    <source>
        <strain evidence="7">G01</strain>
        <tissue evidence="7">Leaf</tissue>
    </source>
</reference>
<proteinExistence type="inferred from homology"/>
<protein>
    <submittedName>
        <fullName evidence="7">Aldose reductase</fullName>
    </submittedName>
</protein>
<dbReference type="PIRSF" id="PIRSF000097">
    <property type="entry name" value="AKR"/>
    <property type="match status" value="1"/>
</dbReference>
<evidence type="ECO:0000256" key="5">
    <source>
        <dbReference type="PIRSR" id="PIRSR000097-3"/>
    </source>
</evidence>
<gene>
    <name evidence="7" type="ORF">Sangu_1334200</name>
</gene>
<organism evidence="7">
    <name type="scientific">Sesamum angustifolium</name>
    <dbReference type="NCBI Taxonomy" id="2727405"/>
    <lineage>
        <taxon>Eukaryota</taxon>
        <taxon>Viridiplantae</taxon>
        <taxon>Streptophyta</taxon>
        <taxon>Embryophyta</taxon>
        <taxon>Tracheophyta</taxon>
        <taxon>Spermatophyta</taxon>
        <taxon>Magnoliopsida</taxon>
        <taxon>eudicotyledons</taxon>
        <taxon>Gunneridae</taxon>
        <taxon>Pentapetalae</taxon>
        <taxon>asterids</taxon>
        <taxon>lamiids</taxon>
        <taxon>Lamiales</taxon>
        <taxon>Pedaliaceae</taxon>
        <taxon>Sesamum</taxon>
    </lineage>
</organism>
<dbReference type="GO" id="GO:0035835">
    <property type="term" value="P:indole alkaloid biosynthetic process"/>
    <property type="evidence" value="ECO:0007669"/>
    <property type="project" value="UniProtKB-ARBA"/>
</dbReference>
<accession>A0AAW2N6K0</accession>
<evidence type="ECO:0000313" key="7">
    <source>
        <dbReference type="EMBL" id="KAL0338121.1"/>
    </source>
</evidence>
<evidence type="ECO:0000256" key="3">
    <source>
        <dbReference type="PIRSR" id="PIRSR000097-1"/>
    </source>
</evidence>
<evidence type="ECO:0000256" key="4">
    <source>
        <dbReference type="PIRSR" id="PIRSR000097-2"/>
    </source>
</evidence>
<dbReference type="Gene3D" id="3.20.20.100">
    <property type="entry name" value="NADP-dependent oxidoreductase domain"/>
    <property type="match status" value="1"/>
</dbReference>
<feature type="site" description="Lowers pKa of active site Tyr" evidence="5">
    <location>
        <position position="101"/>
    </location>
</feature>
<dbReference type="AlphaFoldDB" id="A0AAW2N6K0"/>
<dbReference type="SUPFAM" id="SSF51430">
    <property type="entry name" value="NAD(P)-linked oxidoreductase"/>
    <property type="match status" value="1"/>
</dbReference>
<dbReference type="FunFam" id="3.20.20.100:FF:000013">
    <property type="entry name" value="NADPH-dependent codeinone reductase 1-1"/>
    <property type="match status" value="1"/>
</dbReference>